<name>A0AAV4P1K3_CAEEX</name>
<proteinExistence type="predicted"/>
<keyword evidence="1" id="KW-0812">Transmembrane</keyword>
<dbReference type="AlphaFoldDB" id="A0AAV4P1K3"/>
<keyword evidence="1" id="KW-0472">Membrane</keyword>
<organism evidence="2 3">
    <name type="scientific">Caerostris extrusa</name>
    <name type="common">Bark spider</name>
    <name type="synonym">Caerostris bankana</name>
    <dbReference type="NCBI Taxonomy" id="172846"/>
    <lineage>
        <taxon>Eukaryota</taxon>
        <taxon>Metazoa</taxon>
        <taxon>Ecdysozoa</taxon>
        <taxon>Arthropoda</taxon>
        <taxon>Chelicerata</taxon>
        <taxon>Arachnida</taxon>
        <taxon>Araneae</taxon>
        <taxon>Araneomorphae</taxon>
        <taxon>Entelegynae</taxon>
        <taxon>Araneoidea</taxon>
        <taxon>Araneidae</taxon>
        <taxon>Caerostris</taxon>
    </lineage>
</organism>
<accession>A0AAV4P1K3</accession>
<evidence type="ECO:0000256" key="1">
    <source>
        <dbReference type="SAM" id="Phobius"/>
    </source>
</evidence>
<sequence>MKYFRRGIPWLFECSFIFEMFCVWFVFLSHEILSQGTKPVEFCESSRCPYSCIPIEIFSFTLVKVGESHPVDVRRPLDAKVYFSFRVNKIFPKGSRHFFTQKNPVAY</sequence>
<gene>
    <name evidence="2" type="ORF">CEXT_548701</name>
</gene>
<dbReference type="EMBL" id="BPLR01003940">
    <property type="protein sequence ID" value="GIX90435.1"/>
    <property type="molecule type" value="Genomic_DNA"/>
</dbReference>
<evidence type="ECO:0008006" key="4">
    <source>
        <dbReference type="Google" id="ProtNLM"/>
    </source>
</evidence>
<comment type="caution">
    <text evidence="2">The sequence shown here is derived from an EMBL/GenBank/DDBJ whole genome shotgun (WGS) entry which is preliminary data.</text>
</comment>
<keyword evidence="3" id="KW-1185">Reference proteome</keyword>
<protein>
    <recommendedName>
        <fullName evidence="4">Secreted protein</fullName>
    </recommendedName>
</protein>
<feature type="transmembrane region" description="Helical" evidence="1">
    <location>
        <begin position="7"/>
        <end position="27"/>
    </location>
</feature>
<keyword evidence="1" id="KW-1133">Transmembrane helix</keyword>
<reference evidence="2 3" key="1">
    <citation type="submission" date="2021-06" db="EMBL/GenBank/DDBJ databases">
        <title>Caerostris extrusa draft genome.</title>
        <authorList>
            <person name="Kono N."/>
            <person name="Arakawa K."/>
        </authorList>
    </citation>
    <scope>NUCLEOTIDE SEQUENCE [LARGE SCALE GENOMIC DNA]</scope>
</reference>
<evidence type="ECO:0000313" key="3">
    <source>
        <dbReference type="Proteomes" id="UP001054945"/>
    </source>
</evidence>
<dbReference type="Proteomes" id="UP001054945">
    <property type="component" value="Unassembled WGS sequence"/>
</dbReference>
<evidence type="ECO:0000313" key="2">
    <source>
        <dbReference type="EMBL" id="GIX90435.1"/>
    </source>
</evidence>